<dbReference type="InterPro" id="IPR016169">
    <property type="entry name" value="FAD-bd_PCMH_sub2"/>
</dbReference>
<name>A0A0N0NNV7_9EURO</name>
<sequence>MNRQYWKSTTTLQPVRRKLAMPTQCQKLACVFPDQVVFPNSTVYEGAESHYWSVQQSELRPTCRFFPDGAQDVRSALQIAQATNTSVAVVSGGHSSNVNASNIDHGMTMDLAALSNIVVSEDRASVWLGPAAIWSEVYAALEPHGLTVPGGRVGHVGVGGYVLGGGFSWYANTHGWSCDNVLDFVVVTPDLRILHVNSSAHADLFWALKGSLGAFGVVTGIRMQTSRNAGFYGGGISYSDEALPAVYVGLSNLAYESETTPIHLATSPKQWSHNVYLINTANSSESSANGDFRMIPNKGHNQRHMSPRQSADEIAESNPLGYRRSKFTITTLATVEIMNLTHQYVRGFVEDGLKLSSDEFFGITFQPITSPHLQAQGQNIFSDRLRLEWGPLLLISIELWWKDPTRDAFFENEMKGLCEDGLEFFFMWMRVLHPWVYPNYAASWQDALSAERLGKDFEQRLAGVRQSYDAQNLWQGMVPGIWHV</sequence>
<dbReference type="PANTHER" id="PTHR42973:SF53">
    <property type="entry name" value="FAD-BINDING PCMH-TYPE DOMAIN-CONTAINING PROTEIN-RELATED"/>
    <property type="match status" value="1"/>
</dbReference>
<evidence type="ECO:0000256" key="2">
    <source>
        <dbReference type="ARBA" id="ARBA00022630"/>
    </source>
</evidence>
<evidence type="ECO:0000256" key="4">
    <source>
        <dbReference type="ARBA" id="ARBA00023002"/>
    </source>
</evidence>
<dbReference type="GO" id="GO:0016491">
    <property type="term" value="F:oxidoreductase activity"/>
    <property type="evidence" value="ECO:0007669"/>
    <property type="project" value="UniProtKB-KW"/>
</dbReference>
<dbReference type="Proteomes" id="UP000038010">
    <property type="component" value="Unassembled WGS sequence"/>
</dbReference>
<keyword evidence="7" id="KW-1185">Reference proteome</keyword>
<dbReference type="PANTHER" id="PTHR42973">
    <property type="entry name" value="BINDING OXIDOREDUCTASE, PUTATIVE (AFU_ORTHOLOGUE AFUA_1G17690)-RELATED"/>
    <property type="match status" value="1"/>
</dbReference>
<proteinExistence type="inferred from homology"/>
<protein>
    <submittedName>
        <fullName evidence="6">Bifunctional solanapyrone synthase</fullName>
    </submittedName>
</protein>
<dbReference type="InterPro" id="IPR016166">
    <property type="entry name" value="FAD-bd_PCMH"/>
</dbReference>
<keyword evidence="2" id="KW-0285">Flavoprotein</keyword>
<evidence type="ECO:0000313" key="6">
    <source>
        <dbReference type="EMBL" id="KPI41998.1"/>
    </source>
</evidence>
<dbReference type="OrthoDB" id="2151789at2759"/>
<dbReference type="EMBL" id="LFJN01000008">
    <property type="protein sequence ID" value="KPI41998.1"/>
    <property type="molecule type" value="Genomic_DNA"/>
</dbReference>
<dbReference type="PROSITE" id="PS51387">
    <property type="entry name" value="FAD_PCMH"/>
    <property type="match status" value="1"/>
</dbReference>
<dbReference type="STRING" id="1664694.A0A0N0NNV7"/>
<dbReference type="Gene3D" id="3.30.465.10">
    <property type="match status" value="1"/>
</dbReference>
<dbReference type="PROSITE" id="PS00862">
    <property type="entry name" value="OX2_COVAL_FAD"/>
    <property type="match status" value="1"/>
</dbReference>
<dbReference type="Pfam" id="PF01565">
    <property type="entry name" value="FAD_binding_4"/>
    <property type="match status" value="1"/>
</dbReference>
<dbReference type="GeneID" id="28737697"/>
<dbReference type="GO" id="GO:0071949">
    <property type="term" value="F:FAD binding"/>
    <property type="evidence" value="ECO:0007669"/>
    <property type="project" value="InterPro"/>
</dbReference>
<evidence type="ECO:0000313" key="7">
    <source>
        <dbReference type="Proteomes" id="UP000038010"/>
    </source>
</evidence>
<dbReference type="SUPFAM" id="SSF56176">
    <property type="entry name" value="FAD-binding/transporter-associated domain-like"/>
    <property type="match status" value="1"/>
</dbReference>
<evidence type="ECO:0000256" key="3">
    <source>
        <dbReference type="ARBA" id="ARBA00022827"/>
    </source>
</evidence>
<evidence type="ECO:0000259" key="5">
    <source>
        <dbReference type="PROSITE" id="PS51387"/>
    </source>
</evidence>
<accession>A0A0N0NNV7</accession>
<keyword evidence="4" id="KW-0560">Oxidoreductase</keyword>
<feature type="domain" description="FAD-binding PCMH-type" evidence="5">
    <location>
        <begin position="57"/>
        <end position="228"/>
    </location>
</feature>
<organism evidence="6 7">
    <name type="scientific">Cyphellophora attinorum</name>
    <dbReference type="NCBI Taxonomy" id="1664694"/>
    <lineage>
        <taxon>Eukaryota</taxon>
        <taxon>Fungi</taxon>
        <taxon>Dikarya</taxon>
        <taxon>Ascomycota</taxon>
        <taxon>Pezizomycotina</taxon>
        <taxon>Eurotiomycetes</taxon>
        <taxon>Chaetothyriomycetidae</taxon>
        <taxon>Chaetothyriales</taxon>
        <taxon>Cyphellophoraceae</taxon>
        <taxon>Cyphellophora</taxon>
    </lineage>
</organism>
<dbReference type="InterPro" id="IPR006094">
    <property type="entry name" value="Oxid_FAD_bind_N"/>
</dbReference>
<reference evidence="6 7" key="1">
    <citation type="submission" date="2015-06" db="EMBL/GenBank/DDBJ databases">
        <title>Draft genome of the ant-associated black yeast Phialophora attae CBS 131958.</title>
        <authorList>
            <person name="Moreno L.F."/>
            <person name="Stielow B.J."/>
            <person name="de Hoog S."/>
            <person name="Vicente V.A."/>
            <person name="Weiss V.A."/>
            <person name="de Vries M."/>
            <person name="Cruz L.M."/>
            <person name="Souza E.M."/>
        </authorList>
    </citation>
    <scope>NUCLEOTIDE SEQUENCE [LARGE SCALE GENOMIC DNA]</scope>
    <source>
        <strain evidence="6 7">CBS 131958</strain>
    </source>
</reference>
<dbReference type="InterPro" id="IPR036318">
    <property type="entry name" value="FAD-bd_PCMH-like_sf"/>
</dbReference>
<gene>
    <name evidence="6" type="ORF">AB675_5593</name>
</gene>
<dbReference type="RefSeq" id="XP_018001961.1">
    <property type="nucleotide sequence ID" value="XM_018145817.1"/>
</dbReference>
<dbReference type="AlphaFoldDB" id="A0A0N0NNV7"/>
<keyword evidence="3" id="KW-0274">FAD</keyword>
<dbReference type="VEuPathDB" id="FungiDB:AB675_5593"/>
<comment type="similarity">
    <text evidence="1">Belongs to the oxygen-dependent FAD-linked oxidoreductase family.</text>
</comment>
<comment type="caution">
    <text evidence="6">The sequence shown here is derived from an EMBL/GenBank/DDBJ whole genome shotgun (WGS) entry which is preliminary data.</text>
</comment>
<dbReference type="InterPro" id="IPR050416">
    <property type="entry name" value="FAD-linked_Oxidoreductase"/>
</dbReference>
<dbReference type="InterPro" id="IPR006093">
    <property type="entry name" value="Oxy_OxRdtase_FAD_BS"/>
</dbReference>
<evidence type="ECO:0000256" key="1">
    <source>
        <dbReference type="ARBA" id="ARBA00005466"/>
    </source>
</evidence>